<dbReference type="InterPro" id="IPR036047">
    <property type="entry name" value="F-box-like_dom_sf"/>
</dbReference>
<reference evidence="4" key="2">
    <citation type="submission" date="2020-04" db="EMBL/GenBank/DDBJ databases">
        <authorList>
            <consortium name="NCBI Genome Project"/>
        </authorList>
    </citation>
    <scope>NUCLEOTIDE SEQUENCE</scope>
    <source>
        <strain evidence="4">CBS 304.34</strain>
    </source>
</reference>
<evidence type="ECO:0008006" key="5">
    <source>
        <dbReference type="Google" id="ProtNLM"/>
    </source>
</evidence>
<dbReference type="SUPFAM" id="SSF81383">
    <property type="entry name" value="F-box domain"/>
    <property type="match status" value="1"/>
</dbReference>
<gene>
    <name evidence="2 4" type="ORF">BDZ99DRAFT_533716</name>
</gene>
<accession>A0A6A6YKR9</accession>
<proteinExistence type="predicted"/>
<feature type="region of interest" description="Disordered" evidence="1">
    <location>
        <begin position="1"/>
        <end position="23"/>
    </location>
</feature>
<dbReference type="CDD" id="cd09917">
    <property type="entry name" value="F-box_SF"/>
    <property type="match status" value="1"/>
</dbReference>
<dbReference type="EMBL" id="MU003702">
    <property type="protein sequence ID" value="KAF2809149.1"/>
    <property type="molecule type" value="Genomic_DNA"/>
</dbReference>
<name>A0A6A6YKR9_9PEZI</name>
<evidence type="ECO:0000313" key="3">
    <source>
        <dbReference type="Proteomes" id="UP000504636"/>
    </source>
</evidence>
<dbReference type="GeneID" id="54467410"/>
<feature type="compositionally biased region" description="Basic and acidic residues" evidence="1">
    <location>
        <begin position="1"/>
        <end position="11"/>
    </location>
</feature>
<evidence type="ECO:0000256" key="1">
    <source>
        <dbReference type="SAM" id="MobiDB-lite"/>
    </source>
</evidence>
<organism evidence="2">
    <name type="scientific">Mytilinidion resinicola</name>
    <dbReference type="NCBI Taxonomy" id="574789"/>
    <lineage>
        <taxon>Eukaryota</taxon>
        <taxon>Fungi</taxon>
        <taxon>Dikarya</taxon>
        <taxon>Ascomycota</taxon>
        <taxon>Pezizomycotina</taxon>
        <taxon>Dothideomycetes</taxon>
        <taxon>Pleosporomycetidae</taxon>
        <taxon>Mytilinidiales</taxon>
        <taxon>Mytilinidiaceae</taxon>
        <taxon>Mytilinidion</taxon>
    </lineage>
</organism>
<dbReference type="RefSeq" id="XP_033576113.1">
    <property type="nucleotide sequence ID" value="XM_033726517.1"/>
</dbReference>
<dbReference type="Proteomes" id="UP000504636">
    <property type="component" value="Unplaced"/>
</dbReference>
<dbReference type="AlphaFoldDB" id="A0A6A6YKR9"/>
<keyword evidence="3" id="KW-1185">Reference proteome</keyword>
<evidence type="ECO:0000313" key="2">
    <source>
        <dbReference type="EMBL" id="KAF2809149.1"/>
    </source>
</evidence>
<reference evidence="4" key="3">
    <citation type="submission" date="2025-04" db="UniProtKB">
        <authorList>
            <consortium name="RefSeq"/>
        </authorList>
    </citation>
    <scope>IDENTIFICATION</scope>
    <source>
        <strain evidence="4">CBS 304.34</strain>
    </source>
</reference>
<protein>
    <recommendedName>
        <fullName evidence="5">F-box domain-containing protein</fullName>
    </recommendedName>
</protein>
<evidence type="ECO:0000313" key="4">
    <source>
        <dbReference type="RefSeq" id="XP_033576113.1"/>
    </source>
</evidence>
<reference evidence="2 4" key="1">
    <citation type="journal article" date="2020" name="Stud. Mycol.">
        <title>101 Dothideomycetes genomes: a test case for predicting lifestyles and emergence of pathogens.</title>
        <authorList>
            <person name="Haridas S."/>
            <person name="Albert R."/>
            <person name="Binder M."/>
            <person name="Bloem J."/>
            <person name="Labutti K."/>
            <person name="Salamov A."/>
            <person name="Andreopoulos B."/>
            <person name="Baker S."/>
            <person name="Barry K."/>
            <person name="Bills G."/>
            <person name="Bluhm B."/>
            <person name="Cannon C."/>
            <person name="Castanera R."/>
            <person name="Culley D."/>
            <person name="Daum C."/>
            <person name="Ezra D."/>
            <person name="Gonzalez J."/>
            <person name="Henrissat B."/>
            <person name="Kuo A."/>
            <person name="Liang C."/>
            <person name="Lipzen A."/>
            <person name="Lutzoni F."/>
            <person name="Magnuson J."/>
            <person name="Mondo S."/>
            <person name="Nolan M."/>
            <person name="Ohm R."/>
            <person name="Pangilinan J."/>
            <person name="Park H.-J."/>
            <person name="Ramirez L."/>
            <person name="Alfaro M."/>
            <person name="Sun H."/>
            <person name="Tritt A."/>
            <person name="Yoshinaga Y."/>
            <person name="Zwiers L.-H."/>
            <person name="Turgeon B."/>
            <person name="Goodwin S."/>
            <person name="Spatafora J."/>
            <person name="Crous P."/>
            <person name="Grigoriev I."/>
        </authorList>
    </citation>
    <scope>NUCLEOTIDE SEQUENCE</scope>
    <source>
        <strain evidence="2 4">CBS 304.34</strain>
    </source>
</reference>
<sequence length="493" mass="57863">MGEQGNRREERSEADEEPHGPNIPSLATELQEKIFSHCDAFSVEALRATCKHLRAIGERYRFDEVHFAWHERSVNKFLRITNHPVRSKKIKRVVLHADVLRPLQDVKDMFCLDYEDVDHFLKMRYVKGELERALDPYAKAEFEEVRDIVFTAAQLRGFDLRQEIDRGREHQYREGWGAPSYTDHNWRVFRAIAQLKNLEEVIVMVTEGEAEIAHWLNYAPKCRHPFWRDLYDAVPAKLYFWSWPPRGLHQVLELVHGFMLLNWYPKRLRIECRSLRSWAQNWSDAHERGLWCLNLQRLNALAPAFARITRFDVRFMAFPESSICGDWLPMWRNPGNVEELRLNEFLKQPGNLRSLSIEIASNVGLHAVFQGVTLPFLQSLTLAGKASMAELSMWIRSSVPLLQKLNVVKLKERDLKTDGLMRLGWENVTKVVYGRKQAKTMKIEAMKMACYEKFEDLILLYALWYPREKGQESANSSTGPSWQEEKDYVVLEW</sequence>